<accession>A0AAV8ZX79</accession>
<dbReference type="InterPro" id="IPR013320">
    <property type="entry name" value="ConA-like_dom_sf"/>
</dbReference>
<dbReference type="Pfam" id="PF00622">
    <property type="entry name" value="SPRY"/>
    <property type="match status" value="1"/>
</dbReference>
<name>A0AAV8ZX79_ACOGR</name>
<sequence length="232" mass="26173">MPGWRQGSWGYHGDDGKILARNGSRGKYGPTYGTGDVVGCGGSKTSQTLFFTKNGQHLDDRSGGQWHPSQTLRRDRIGTKDVQVSVNFGSLPFRYMGKLAENTSLIVEGRKMVSERWKRNLKKPSSTSRFDGDIFIDADPELFRHIRNFLRRSVPPLFWTKANGFDYSLYNQVLREAEYYQIESLAQWIRQRKYLNSVTTSQSIRVVNIANCIGTGLSGSPANTEMAFSAND</sequence>
<reference evidence="3" key="2">
    <citation type="submission" date="2023-06" db="EMBL/GenBank/DDBJ databases">
        <authorList>
            <person name="Ma L."/>
            <person name="Liu K.-W."/>
            <person name="Li Z."/>
            <person name="Hsiao Y.-Y."/>
            <person name="Qi Y."/>
            <person name="Fu T."/>
            <person name="Tang G."/>
            <person name="Zhang D."/>
            <person name="Sun W.-H."/>
            <person name="Liu D.-K."/>
            <person name="Li Y."/>
            <person name="Chen G.-Z."/>
            <person name="Liu X.-D."/>
            <person name="Liao X.-Y."/>
            <person name="Jiang Y.-T."/>
            <person name="Yu X."/>
            <person name="Hao Y."/>
            <person name="Huang J."/>
            <person name="Zhao X.-W."/>
            <person name="Ke S."/>
            <person name="Chen Y.-Y."/>
            <person name="Wu W.-L."/>
            <person name="Hsu J.-L."/>
            <person name="Lin Y.-F."/>
            <person name="Huang M.-D."/>
            <person name="Li C.-Y."/>
            <person name="Huang L."/>
            <person name="Wang Z.-W."/>
            <person name="Zhao X."/>
            <person name="Zhong W.-Y."/>
            <person name="Peng D.-H."/>
            <person name="Ahmad S."/>
            <person name="Lan S."/>
            <person name="Zhang J.-S."/>
            <person name="Tsai W.-C."/>
            <person name="Van De Peer Y."/>
            <person name="Liu Z.-J."/>
        </authorList>
    </citation>
    <scope>NUCLEOTIDE SEQUENCE</scope>
    <source>
        <strain evidence="3">SCP</strain>
        <tissue evidence="3">Leaves</tissue>
    </source>
</reference>
<gene>
    <name evidence="3" type="ORF">QJS04_geneDACA024233</name>
</gene>
<comment type="caution">
    <text evidence="3">The sequence shown here is derived from an EMBL/GenBank/DDBJ whole genome shotgun (WGS) entry which is preliminary data.</text>
</comment>
<evidence type="ECO:0000313" key="4">
    <source>
        <dbReference type="Proteomes" id="UP001179952"/>
    </source>
</evidence>
<dbReference type="InterPro" id="IPR043136">
    <property type="entry name" value="B30.2/SPRY_sf"/>
</dbReference>
<feature type="domain" description="B30.2/SPRY" evidence="2">
    <location>
        <begin position="1"/>
        <end position="93"/>
    </location>
</feature>
<evidence type="ECO:0000259" key="2">
    <source>
        <dbReference type="PROSITE" id="PS50188"/>
    </source>
</evidence>
<dbReference type="EMBL" id="JAUJYN010000067">
    <property type="protein sequence ID" value="KAK1256979.1"/>
    <property type="molecule type" value="Genomic_DNA"/>
</dbReference>
<dbReference type="Gene3D" id="3.30.710.10">
    <property type="entry name" value="Potassium Channel Kv1.1, Chain A"/>
    <property type="match status" value="1"/>
</dbReference>
<dbReference type="InterPro" id="IPR011333">
    <property type="entry name" value="SKP1/BTB/POZ_sf"/>
</dbReference>
<organism evidence="3 4">
    <name type="scientific">Acorus gramineus</name>
    <name type="common">Dwarf sweet flag</name>
    <dbReference type="NCBI Taxonomy" id="55184"/>
    <lineage>
        <taxon>Eukaryota</taxon>
        <taxon>Viridiplantae</taxon>
        <taxon>Streptophyta</taxon>
        <taxon>Embryophyta</taxon>
        <taxon>Tracheophyta</taxon>
        <taxon>Spermatophyta</taxon>
        <taxon>Magnoliopsida</taxon>
        <taxon>Liliopsida</taxon>
        <taxon>Acoraceae</taxon>
        <taxon>Acorus</taxon>
    </lineage>
</organism>
<dbReference type="InterPro" id="IPR050618">
    <property type="entry name" value="Ubq-SigPath_Reg"/>
</dbReference>
<dbReference type="SUPFAM" id="SSF54695">
    <property type="entry name" value="POZ domain"/>
    <property type="match status" value="1"/>
</dbReference>
<dbReference type="InterPro" id="IPR001870">
    <property type="entry name" value="B30.2/SPRY"/>
</dbReference>
<dbReference type="PANTHER" id="PTHR12864">
    <property type="entry name" value="RAN BINDING PROTEIN 9-RELATED"/>
    <property type="match status" value="1"/>
</dbReference>
<evidence type="ECO:0000256" key="1">
    <source>
        <dbReference type="ARBA" id="ARBA00004906"/>
    </source>
</evidence>
<dbReference type="AlphaFoldDB" id="A0AAV8ZX79"/>
<proteinExistence type="predicted"/>
<reference evidence="3" key="1">
    <citation type="journal article" date="2023" name="Nat. Commun.">
        <title>Diploid and tetraploid genomes of Acorus and the evolution of monocots.</title>
        <authorList>
            <person name="Ma L."/>
            <person name="Liu K.W."/>
            <person name="Li Z."/>
            <person name="Hsiao Y.Y."/>
            <person name="Qi Y."/>
            <person name="Fu T."/>
            <person name="Tang G.D."/>
            <person name="Zhang D."/>
            <person name="Sun W.H."/>
            <person name="Liu D.K."/>
            <person name="Li Y."/>
            <person name="Chen G.Z."/>
            <person name="Liu X.D."/>
            <person name="Liao X.Y."/>
            <person name="Jiang Y.T."/>
            <person name="Yu X."/>
            <person name="Hao Y."/>
            <person name="Huang J."/>
            <person name="Zhao X.W."/>
            <person name="Ke S."/>
            <person name="Chen Y.Y."/>
            <person name="Wu W.L."/>
            <person name="Hsu J.L."/>
            <person name="Lin Y.F."/>
            <person name="Huang M.D."/>
            <person name="Li C.Y."/>
            <person name="Huang L."/>
            <person name="Wang Z.W."/>
            <person name="Zhao X."/>
            <person name="Zhong W.Y."/>
            <person name="Peng D.H."/>
            <person name="Ahmad S."/>
            <person name="Lan S."/>
            <person name="Zhang J.S."/>
            <person name="Tsai W.C."/>
            <person name="Van de Peer Y."/>
            <person name="Liu Z.J."/>
        </authorList>
    </citation>
    <scope>NUCLEOTIDE SEQUENCE</scope>
    <source>
        <strain evidence="3">SCP</strain>
    </source>
</reference>
<evidence type="ECO:0000313" key="3">
    <source>
        <dbReference type="EMBL" id="KAK1256979.1"/>
    </source>
</evidence>
<dbReference type="InterPro" id="IPR003877">
    <property type="entry name" value="SPRY_dom"/>
</dbReference>
<dbReference type="PROSITE" id="PS50188">
    <property type="entry name" value="B302_SPRY"/>
    <property type="match status" value="1"/>
</dbReference>
<protein>
    <recommendedName>
        <fullName evidence="2">B30.2/SPRY domain-containing protein</fullName>
    </recommendedName>
</protein>
<keyword evidence="4" id="KW-1185">Reference proteome</keyword>
<dbReference type="SUPFAM" id="SSF49899">
    <property type="entry name" value="Concanavalin A-like lectins/glucanases"/>
    <property type="match status" value="1"/>
</dbReference>
<dbReference type="Gene3D" id="2.60.120.920">
    <property type="match status" value="1"/>
</dbReference>
<comment type="pathway">
    <text evidence="1">Protein modification; protein ubiquitination.</text>
</comment>
<dbReference type="Proteomes" id="UP001179952">
    <property type="component" value="Unassembled WGS sequence"/>
</dbReference>